<dbReference type="EMBL" id="FXUF01000007">
    <property type="protein sequence ID" value="SMP58032.1"/>
    <property type="molecule type" value="Genomic_DNA"/>
</dbReference>
<organism evidence="1 2">
    <name type="scientific">Anoxynatronum buryatiense</name>
    <dbReference type="NCBI Taxonomy" id="489973"/>
    <lineage>
        <taxon>Bacteria</taxon>
        <taxon>Bacillati</taxon>
        <taxon>Bacillota</taxon>
        <taxon>Clostridia</taxon>
        <taxon>Eubacteriales</taxon>
        <taxon>Clostridiaceae</taxon>
        <taxon>Anoxynatronum</taxon>
    </lineage>
</organism>
<accession>A0AA45WW87</accession>
<evidence type="ECO:0000313" key="2">
    <source>
        <dbReference type="Proteomes" id="UP001158066"/>
    </source>
</evidence>
<name>A0AA45WW87_9CLOT</name>
<sequence length="444" mass="50428">MPVDVGDLLKITVSQAPENLFSTDTARHIQRLSESFAGFQTSEVIAETNLNDQAGRADISFRVLAEEAPAMIQAFSSPAFDKMAEADSWQRLISFCRGWPAEVAEVWIEMDQTAYEQPLPPPCFFYDGSGVHPRRGMHQPLLRPSLSMLLDNPAVGKMENTLLHTLSSLPEEVTVFQMGTMLARHQDRLRLFTAEMSWEQAMTWTEGLQWKGTPPDVASLNNLTKHHSDGRFILDVDVAEEGVHPKLGINFGVTSPENLHAFLEELIKAGLCTQEKKEILLSWKGTRGQFMGKEAGYCALINRISHFKLTQQEGQPLTAKVYLQTLAVSIKKQLQKKRLAREAAERNQEMAKGTAAYRHWQRQTQENMKQLMTKAMLDQDFRNRCLNEGETVFSETFEGEVPTHWRPCFIETDTVKTSETSQKPWEINLPPYLKKTWLNSNSQQ</sequence>
<comment type="caution">
    <text evidence="1">The sequence shown here is derived from an EMBL/GenBank/DDBJ whole genome shotgun (WGS) entry which is preliminary data.</text>
</comment>
<dbReference type="Proteomes" id="UP001158066">
    <property type="component" value="Unassembled WGS sequence"/>
</dbReference>
<proteinExistence type="predicted"/>
<evidence type="ECO:0000313" key="1">
    <source>
        <dbReference type="EMBL" id="SMP58032.1"/>
    </source>
</evidence>
<gene>
    <name evidence="1" type="ORF">SAMN06296020_10731</name>
</gene>
<dbReference type="AlphaFoldDB" id="A0AA45WW87"/>
<protein>
    <submittedName>
        <fullName evidence="1">Uncharacterized protein</fullName>
    </submittedName>
</protein>
<dbReference type="RefSeq" id="WP_283409362.1">
    <property type="nucleotide sequence ID" value="NZ_FXUF01000007.1"/>
</dbReference>
<keyword evidence="2" id="KW-1185">Reference proteome</keyword>
<reference evidence="1" key="1">
    <citation type="submission" date="2017-05" db="EMBL/GenBank/DDBJ databases">
        <authorList>
            <person name="Varghese N."/>
            <person name="Submissions S."/>
        </authorList>
    </citation>
    <scope>NUCLEOTIDE SEQUENCE</scope>
    <source>
        <strain evidence="1">Su22</strain>
    </source>
</reference>